<dbReference type="SUPFAM" id="SSF47370">
    <property type="entry name" value="Bromodomain"/>
    <property type="match status" value="1"/>
</dbReference>
<dbReference type="Proteomes" id="UP001642484">
    <property type="component" value="Unassembled WGS sequence"/>
</dbReference>
<dbReference type="PANTHER" id="PTHR22880">
    <property type="entry name" value="FALZ-RELATED BROMODOMAIN-CONTAINING PROTEINS"/>
    <property type="match status" value="1"/>
</dbReference>
<dbReference type="PANTHER" id="PTHR22880:SF225">
    <property type="entry name" value="BROMODOMAIN-CONTAINING PROTEIN BET-1-RELATED"/>
    <property type="match status" value="1"/>
</dbReference>
<feature type="compositionally biased region" description="Basic and acidic residues" evidence="3">
    <location>
        <begin position="8"/>
        <end position="25"/>
    </location>
</feature>
<reference evidence="5 6" key="1">
    <citation type="submission" date="2024-02" db="EMBL/GenBank/DDBJ databases">
        <authorList>
            <person name="Chen Y."/>
            <person name="Shah S."/>
            <person name="Dougan E. K."/>
            <person name="Thang M."/>
            <person name="Chan C."/>
        </authorList>
    </citation>
    <scope>NUCLEOTIDE SEQUENCE [LARGE SCALE GENOMIC DNA]</scope>
</reference>
<sequence>MQPPRRQSVKEKLDRRRSLQDELKAADSQVPEAAPHEDDSDGEFWCGNEDVEGEESEASSCELEPALQLQPKILGCWAAVLAASHSSSCGCCFLLQESSFMDEDELEAEDEDGQRESQDKILDWWCQRQLLRVLRRLVRFPKAGPFKEPLPWKELGLEDYPEVVSDPIDLRTIAERLQDGSYKDEEGFVNPDFFWQDITLCWDNCKMYYEDDHEIEAVRMAEEMKVESEKLEDEFWHDLEKFEASLDRVKGQALSKVAAVADVAKGAMKDAATLAVEESKKLAKRTQEWWNKLRGKHMEEEHKEIQVLQLEVKPRIRDHFVEMLKMRFGVNGWEDIMGIEEEVLVGMKDNWPILEDTDGNDFPARDDGFSKKIAVERLLPTKYLGYVHGASRGGKRVESLASSRSSLRSSRNGPGGSRRNSFESSRAGSERSESRQQTPRSHRSEESHRSSAFSHGSETSKLMTRVVRASVLEAGATEVPGVETSSESDSDKLDISMPSVVKVATLWIAFCRFRGLPRLFGQLRTG</sequence>
<feature type="region of interest" description="Disordered" evidence="3">
    <location>
        <begin position="1"/>
        <end position="49"/>
    </location>
</feature>
<organism evidence="5 6">
    <name type="scientific">Durusdinium trenchii</name>
    <dbReference type="NCBI Taxonomy" id="1381693"/>
    <lineage>
        <taxon>Eukaryota</taxon>
        <taxon>Sar</taxon>
        <taxon>Alveolata</taxon>
        <taxon>Dinophyceae</taxon>
        <taxon>Suessiales</taxon>
        <taxon>Symbiodiniaceae</taxon>
        <taxon>Durusdinium</taxon>
    </lineage>
</organism>
<comment type="caution">
    <text evidence="5">The sequence shown here is derived from an EMBL/GenBank/DDBJ whole genome shotgun (WGS) entry which is preliminary data.</text>
</comment>
<dbReference type="Pfam" id="PF00439">
    <property type="entry name" value="Bromodomain"/>
    <property type="match status" value="1"/>
</dbReference>
<dbReference type="CDD" id="cd04369">
    <property type="entry name" value="Bromodomain"/>
    <property type="match status" value="1"/>
</dbReference>
<feature type="compositionally biased region" description="Low complexity" evidence="3">
    <location>
        <begin position="399"/>
        <end position="427"/>
    </location>
</feature>
<feature type="region of interest" description="Disordered" evidence="3">
    <location>
        <begin position="394"/>
        <end position="460"/>
    </location>
</feature>
<dbReference type="EMBL" id="CAXAMN010009225">
    <property type="protein sequence ID" value="CAK9028074.1"/>
    <property type="molecule type" value="Genomic_DNA"/>
</dbReference>
<keyword evidence="6" id="KW-1185">Reference proteome</keyword>
<evidence type="ECO:0000256" key="1">
    <source>
        <dbReference type="ARBA" id="ARBA00023117"/>
    </source>
</evidence>
<evidence type="ECO:0000256" key="3">
    <source>
        <dbReference type="SAM" id="MobiDB-lite"/>
    </source>
</evidence>
<feature type="non-terminal residue" evidence="5">
    <location>
        <position position="526"/>
    </location>
</feature>
<dbReference type="InterPro" id="IPR036427">
    <property type="entry name" value="Bromodomain-like_sf"/>
</dbReference>
<evidence type="ECO:0000313" key="5">
    <source>
        <dbReference type="EMBL" id="CAK9028074.1"/>
    </source>
</evidence>
<evidence type="ECO:0000256" key="2">
    <source>
        <dbReference type="PROSITE-ProRule" id="PRU00035"/>
    </source>
</evidence>
<gene>
    <name evidence="5" type="ORF">CCMP2556_LOCUS16975</name>
</gene>
<evidence type="ECO:0000259" key="4">
    <source>
        <dbReference type="PROSITE" id="PS50014"/>
    </source>
</evidence>
<dbReference type="InterPro" id="IPR001487">
    <property type="entry name" value="Bromodomain"/>
</dbReference>
<dbReference type="InterPro" id="IPR050935">
    <property type="entry name" value="Bromo_chromatin_reader"/>
</dbReference>
<name>A0ABP0KQ71_9DINO</name>
<dbReference type="Gene3D" id="1.20.920.10">
    <property type="entry name" value="Bromodomain-like"/>
    <property type="match status" value="1"/>
</dbReference>
<feature type="domain" description="Bromo" evidence="4">
    <location>
        <begin position="138"/>
        <end position="216"/>
    </location>
</feature>
<dbReference type="PROSITE" id="PS50014">
    <property type="entry name" value="BROMODOMAIN_2"/>
    <property type="match status" value="1"/>
</dbReference>
<evidence type="ECO:0000313" key="6">
    <source>
        <dbReference type="Proteomes" id="UP001642484"/>
    </source>
</evidence>
<dbReference type="PRINTS" id="PR00503">
    <property type="entry name" value="BROMODOMAIN"/>
</dbReference>
<proteinExistence type="predicted"/>
<accession>A0ABP0KQ71</accession>
<keyword evidence="1 2" id="KW-0103">Bromodomain</keyword>
<protein>
    <recommendedName>
        <fullName evidence="4">Bromo domain-containing protein</fullName>
    </recommendedName>
</protein>
<dbReference type="SMART" id="SM00297">
    <property type="entry name" value="BROMO"/>
    <property type="match status" value="1"/>
</dbReference>